<dbReference type="Proteomes" id="UP001445732">
    <property type="component" value="Unassembled WGS sequence"/>
</dbReference>
<dbReference type="Pfam" id="PF10593">
    <property type="entry name" value="Z1"/>
    <property type="match status" value="1"/>
</dbReference>
<dbReference type="InterPro" id="IPR027417">
    <property type="entry name" value="P-loop_NTPase"/>
</dbReference>
<evidence type="ECO:0000313" key="2">
    <source>
        <dbReference type="EMBL" id="MEQ7153837.1"/>
    </source>
</evidence>
<keyword evidence="3" id="KW-1185">Reference proteome</keyword>
<gene>
    <name evidence="2" type="ORF">ABN401_01275</name>
</gene>
<protein>
    <submittedName>
        <fullName evidence="2">Z1 domain-containing protein</fullName>
    </submittedName>
</protein>
<accession>A0ABV1NJ09</accession>
<comment type="caution">
    <text evidence="2">The sequence shown here is derived from an EMBL/GenBank/DDBJ whole genome shotgun (WGS) entry which is preliminary data.</text>
</comment>
<dbReference type="InterPro" id="IPR018310">
    <property type="entry name" value="Put_endonuclease_Z1-dom"/>
</dbReference>
<dbReference type="EMBL" id="JBEGDD010000001">
    <property type="protein sequence ID" value="MEQ7153837.1"/>
    <property type="molecule type" value="Genomic_DNA"/>
</dbReference>
<dbReference type="SUPFAM" id="SSF52540">
    <property type="entry name" value="P-loop containing nucleoside triphosphate hydrolases"/>
    <property type="match status" value="1"/>
</dbReference>
<reference evidence="2 3" key="1">
    <citation type="submission" date="2024-06" db="EMBL/GenBank/DDBJ databases">
        <title>Brevundimonas sp. C11.</title>
        <authorList>
            <person name="Maltman C."/>
        </authorList>
    </citation>
    <scope>NUCLEOTIDE SEQUENCE [LARGE SCALE GENOMIC DNA]</scope>
    <source>
        <strain evidence="2 3">C11</strain>
    </source>
</reference>
<evidence type="ECO:0000313" key="3">
    <source>
        <dbReference type="Proteomes" id="UP001445732"/>
    </source>
</evidence>
<evidence type="ECO:0000259" key="1">
    <source>
        <dbReference type="Pfam" id="PF10593"/>
    </source>
</evidence>
<name>A0ABV1NJ09_9CAUL</name>
<proteinExistence type="predicted"/>
<sequence>MNDITSGGFYERLKAARLASGSAEGTELEACVQNTVQALLSSETDGRRPGMLLGKIQSGKTRAFLGIVASAFDNGFDVAVVLTKCTKTLAQQTVNRISTEYKEFRDAEELAVYDIMNVPNLTDWEIDGHKLIFVAKKEANNMKRLLKLFSETHPKLGSKRVLIVDDEADFASIRFSKNKGTGEIEQGRIADRIDELRRDLPNTAVLQVTATPYSLYLQPDEYEPAPGKNFTFEPKRPAFTQLVPIHDSYVGGDEYFGQHDEDAPEFYLWHEVQEEELTALKKEDRRRIRSDEALTCKRTEALRHAIVGFVTASVIRRMQQAEAGDALKRYSMIVHVETARASHAWQHTVSKEIITGMGDAAKSGDAIFSDLVGRAIDDLSRSIDAGDYQLPLREQVIIKVREAFLKGGVVTERVNSDNDVQALLDENAELKLRTPFNVFIGGQILDRGITVPNLLTFFYGRSPKKMQQDTVLQHARMYGARPRADLAVSRFYTTASNFIALRRIHEFDAALRHAFVVGAHERGVAFVMKDSNARIVPCAPSKILVSNIVALRPNGALVPFGFQTKSKSALAKIDGAVSKLIPSDALNGLGQPVEIDCEVAVGILDLLENAFDFETGYEFDWEAARAAIEYYSRITTPEPKRGKCWLFAGTGRELSRKRASGRFSDAPLSYQERTAFRTLPGSLPVLAVLQQEGGEDAGWRGAPFWWPVIVAPAKSMPSIFATSVRDDPDD</sequence>
<organism evidence="2 3">
    <name type="scientific">Brevundimonas aurifodinae</name>
    <dbReference type="NCBI Taxonomy" id="1508312"/>
    <lineage>
        <taxon>Bacteria</taxon>
        <taxon>Pseudomonadati</taxon>
        <taxon>Pseudomonadota</taxon>
        <taxon>Alphaproteobacteria</taxon>
        <taxon>Caulobacterales</taxon>
        <taxon>Caulobacteraceae</taxon>
        <taxon>Brevundimonas</taxon>
    </lineage>
</organism>
<feature type="domain" description="Putative endonuclease Z1" evidence="1">
    <location>
        <begin position="302"/>
        <end position="515"/>
    </location>
</feature>
<dbReference type="RefSeq" id="WP_349683000.1">
    <property type="nucleotide sequence ID" value="NZ_JBEGDD010000001.1"/>
</dbReference>